<evidence type="ECO:0000313" key="4">
    <source>
        <dbReference type="Proteomes" id="UP000014760"/>
    </source>
</evidence>
<proteinExistence type="predicted"/>
<dbReference type="HOGENOM" id="CLU_2040280_0_0_1"/>
<protein>
    <recommendedName>
        <fullName evidence="5">Secreted protein</fullName>
    </recommendedName>
</protein>
<dbReference type="AlphaFoldDB" id="R7TK14"/>
<evidence type="ECO:0008006" key="5">
    <source>
        <dbReference type="Google" id="ProtNLM"/>
    </source>
</evidence>
<evidence type="ECO:0000313" key="2">
    <source>
        <dbReference type="EMBL" id="ELT93802.1"/>
    </source>
</evidence>
<keyword evidence="4" id="KW-1185">Reference proteome</keyword>
<accession>R7TK14</accession>
<organism evidence="2">
    <name type="scientific">Capitella teleta</name>
    <name type="common">Polychaete worm</name>
    <dbReference type="NCBI Taxonomy" id="283909"/>
    <lineage>
        <taxon>Eukaryota</taxon>
        <taxon>Metazoa</taxon>
        <taxon>Spiralia</taxon>
        <taxon>Lophotrochozoa</taxon>
        <taxon>Annelida</taxon>
        <taxon>Polychaeta</taxon>
        <taxon>Sedentaria</taxon>
        <taxon>Scolecida</taxon>
        <taxon>Capitellidae</taxon>
        <taxon>Capitella</taxon>
    </lineage>
</organism>
<sequence>MKILLLVFSPVFLLHTAVDACLLTYALIELVKETTHDLPDLTYYPPSTKRPKKKTTTPRQVDPGCISTCDECSNYDNTDTLDNCYKHCEYGNNQEAYEECIYIVQTLPDIIIAFYTKLHNY</sequence>
<dbReference type="Proteomes" id="UP000014760">
    <property type="component" value="Unassembled WGS sequence"/>
</dbReference>
<feature type="chain" id="PRO_5008787104" description="Secreted protein" evidence="1">
    <location>
        <begin position="21"/>
        <end position="121"/>
    </location>
</feature>
<gene>
    <name evidence="2" type="ORF">CAPTEDRAFT_190982</name>
</gene>
<feature type="signal peptide" evidence="1">
    <location>
        <begin position="1"/>
        <end position="20"/>
    </location>
</feature>
<dbReference type="EnsemblMetazoa" id="CapteT190982">
    <property type="protein sequence ID" value="CapteP190982"/>
    <property type="gene ID" value="CapteG190982"/>
</dbReference>
<dbReference type="EMBL" id="AMQN01002593">
    <property type="status" value="NOT_ANNOTATED_CDS"/>
    <property type="molecule type" value="Genomic_DNA"/>
</dbReference>
<name>R7TK14_CAPTE</name>
<evidence type="ECO:0000256" key="1">
    <source>
        <dbReference type="SAM" id="SignalP"/>
    </source>
</evidence>
<evidence type="ECO:0000313" key="3">
    <source>
        <dbReference type="EnsemblMetazoa" id="CapteP190982"/>
    </source>
</evidence>
<reference evidence="4" key="1">
    <citation type="submission" date="2012-12" db="EMBL/GenBank/DDBJ databases">
        <authorList>
            <person name="Hellsten U."/>
            <person name="Grimwood J."/>
            <person name="Chapman J.A."/>
            <person name="Shapiro H."/>
            <person name="Aerts A."/>
            <person name="Otillar R.P."/>
            <person name="Terry A.Y."/>
            <person name="Boore J.L."/>
            <person name="Simakov O."/>
            <person name="Marletaz F."/>
            <person name="Cho S.-J."/>
            <person name="Edsinger-Gonzales E."/>
            <person name="Havlak P."/>
            <person name="Kuo D.-H."/>
            <person name="Larsson T."/>
            <person name="Lv J."/>
            <person name="Arendt D."/>
            <person name="Savage R."/>
            <person name="Osoegawa K."/>
            <person name="de Jong P."/>
            <person name="Lindberg D.R."/>
            <person name="Seaver E.C."/>
            <person name="Weisblat D.A."/>
            <person name="Putnam N.H."/>
            <person name="Grigoriev I.V."/>
            <person name="Rokhsar D.S."/>
        </authorList>
    </citation>
    <scope>NUCLEOTIDE SEQUENCE</scope>
    <source>
        <strain evidence="4">I ESC-2004</strain>
    </source>
</reference>
<dbReference type="EMBL" id="KB309617">
    <property type="protein sequence ID" value="ELT93802.1"/>
    <property type="molecule type" value="Genomic_DNA"/>
</dbReference>
<reference evidence="3" key="3">
    <citation type="submission" date="2015-06" db="UniProtKB">
        <authorList>
            <consortium name="EnsemblMetazoa"/>
        </authorList>
    </citation>
    <scope>IDENTIFICATION</scope>
</reference>
<keyword evidence="1" id="KW-0732">Signal</keyword>
<reference evidence="2 4" key="2">
    <citation type="journal article" date="2013" name="Nature">
        <title>Insights into bilaterian evolution from three spiralian genomes.</title>
        <authorList>
            <person name="Simakov O."/>
            <person name="Marletaz F."/>
            <person name="Cho S.J."/>
            <person name="Edsinger-Gonzales E."/>
            <person name="Havlak P."/>
            <person name="Hellsten U."/>
            <person name="Kuo D.H."/>
            <person name="Larsson T."/>
            <person name="Lv J."/>
            <person name="Arendt D."/>
            <person name="Savage R."/>
            <person name="Osoegawa K."/>
            <person name="de Jong P."/>
            <person name="Grimwood J."/>
            <person name="Chapman J.A."/>
            <person name="Shapiro H."/>
            <person name="Aerts A."/>
            <person name="Otillar R.P."/>
            <person name="Terry A.Y."/>
            <person name="Boore J.L."/>
            <person name="Grigoriev I.V."/>
            <person name="Lindberg D.R."/>
            <person name="Seaver E.C."/>
            <person name="Weisblat D.A."/>
            <person name="Putnam N.H."/>
            <person name="Rokhsar D.S."/>
        </authorList>
    </citation>
    <scope>NUCLEOTIDE SEQUENCE</scope>
    <source>
        <strain evidence="2 4">I ESC-2004</strain>
    </source>
</reference>